<evidence type="ECO:0000313" key="2">
    <source>
        <dbReference type="Proteomes" id="UP000830395"/>
    </source>
</evidence>
<accession>A0ACC5YPZ0</accession>
<sequence length="458" mass="52033">MLRSQGCRDSNSDDETPWLFIALLFNFKASCHEPVLVLRSCPCTVHSTITRCSQRERMWKRKKEWLIKPPKEHPLETKYRPVLESMIPPDPISKLKLKRGCPKEEFPSLDGNYTCMARVLDLHMYTRQFHRATESGVIFDDIIRPGLEDLGTSSGPLTVGCLAGDAQSYILFCDFFDRIIEAYHSYKVLGHVTQKSDFNYDNLKGGDDFDQAYAVSCEVSASRCIEDFCFPTHCSRGERRHLLTLAKKALDQLSEELPGKLYSMEALNQETEDKGLILDAPPTTLMKTGVARDWPDARALWMSDNGSLAVWVNMEDHLKLVSSRSDANIQEAFASVCINLVKLEAMYNKLRHPFIWKPHLGWVVSSPAEVGTGLKASVTVRLIHLPEHKHLNNILDRLRLRMEADNSYGLYKISNQQTIGLTEVEFTQLVVDGVKLLIRIEKRLEDKAGIDDLVPAHK</sequence>
<dbReference type="Proteomes" id="UP000830395">
    <property type="component" value="Chromosome 11"/>
</dbReference>
<evidence type="ECO:0000313" key="1">
    <source>
        <dbReference type="EMBL" id="MCJ8737779.1"/>
    </source>
</evidence>
<reference evidence="1" key="1">
    <citation type="submission" date="2020-02" db="EMBL/GenBank/DDBJ databases">
        <title>Genome sequencing of the panga catfish, Pangasius djambal.</title>
        <authorList>
            <person name="Wen M."/>
            <person name="Zahm M."/>
            <person name="Roques C."/>
            <person name="Cabau C."/>
            <person name="Klopp C."/>
            <person name="Donnadieu C."/>
            <person name="Jouanno E."/>
            <person name="Avarre J.-C."/>
            <person name="Campet M."/>
            <person name="Ha T."/>
            <person name="Dugue R."/>
            <person name="Lampietro C."/>
            <person name="Louis A."/>
            <person name="Herpin A."/>
            <person name="Echchiki A."/>
            <person name="Berthelot C."/>
            <person name="Parey E."/>
            <person name="Roest-Crollius H."/>
            <person name="Braasch I."/>
            <person name="Postlethwait J.H."/>
            <person name="Bobe J."/>
            <person name="Montfort J."/>
            <person name="Bouchez O."/>
            <person name="Begum T."/>
            <person name="Schartl M."/>
            <person name="Gustiano R."/>
            <person name="Guiguen Y."/>
        </authorList>
    </citation>
    <scope>NUCLEOTIDE SEQUENCE</scope>
    <source>
        <strain evidence="1">Pdj_M5554</strain>
    </source>
</reference>
<organism evidence="1 2">
    <name type="scientific">Pangasius djambal</name>
    <dbReference type="NCBI Taxonomy" id="1691987"/>
    <lineage>
        <taxon>Eukaryota</taxon>
        <taxon>Metazoa</taxon>
        <taxon>Chordata</taxon>
        <taxon>Craniata</taxon>
        <taxon>Vertebrata</taxon>
        <taxon>Euteleostomi</taxon>
        <taxon>Actinopterygii</taxon>
        <taxon>Neopterygii</taxon>
        <taxon>Teleostei</taxon>
        <taxon>Ostariophysi</taxon>
        <taxon>Siluriformes</taxon>
        <taxon>Pangasiidae</taxon>
        <taxon>Pangasius</taxon>
    </lineage>
</organism>
<dbReference type="EMBL" id="CM040985">
    <property type="protein sequence ID" value="MCJ8737779.1"/>
    <property type="molecule type" value="Genomic_DNA"/>
</dbReference>
<proteinExistence type="predicted"/>
<gene>
    <name evidence="1" type="ORF">PDJAM_G00027920</name>
</gene>
<keyword evidence="2" id="KW-1185">Reference proteome</keyword>
<comment type="caution">
    <text evidence="1">The sequence shown here is derived from an EMBL/GenBank/DDBJ whole genome shotgun (WGS) entry which is preliminary data.</text>
</comment>
<name>A0ACC5YPZ0_9TELE</name>
<protein>
    <submittedName>
        <fullName evidence="1">Uncharacterized protein</fullName>
    </submittedName>
</protein>